<dbReference type="Pfam" id="PF00557">
    <property type="entry name" value="Peptidase_M24"/>
    <property type="match status" value="1"/>
</dbReference>
<comment type="caution">
    <text evidence="2">The sequence shown here is derived from an EMBL/GenBank/DDBJ whole genome shotgun (WGS) entry which is preliminary data.</text>
</comment>
<dbReference type="SUPFAM" id="SSF55920">
    <property type="entry name" value="Creatinase/aminopeptidase"/>
    <property type="match status" value="1"/>
</dbReference>
<dbReference type="InterPro" id="IPR050659">
    <property type="entry name" value="Peptidase_M24B"/>
</dbReference>
<organism evidence="2 3">
    <name type="scientific">Filobasidium floriforme</name>
    <dbReference type="NCBI Taxonomy" id="5210"/>
    <lineage>
        <taxon>Eukaryota</taxon>
        <taxon>Fungi</taxon>
        <taxon>Dikarya</taxon>
        <taxon>Basidiomycota</taxon>
        <taxon>Agaricomycotina</taxon>
        <taxon>Tremellomycetes</taxon>
        <taxon>Filobasidiales</taxon>
        <taxon>Filobasidiaceae</taxon>
        <taxon>Filobasidium</taxon>
    </lineage>
</organism>
<dbReference type="Gene3D" id="3.90.230.10">
    <property type="entry name" value="Creatinase/methionine aminopeptidase superfamily"/>
    <property type="match status" value="1"/>
</dbReference>
<dbReference type="EMBL" id="JABELV010000005">
    <property type="protein sequence ID" value="KAG7575308.1"/>
    <property type="molecule type" value="Genomic_DNA"/>
</dbReference>
<feature type="domain" description="Peptidase M24" evidence="1">
    <location>
        <begin position="406"/>
        <end position="611"/>
    </location>
</feature>
<evidence type="ECO:0000313" key="2">
    <source>
        <dbReference type="EMBL" id="KAG7575308.1"/>
    </source>
</evidence>
<sequence>MSPSTDILFYDPRAAHPPGVSTATVERYTTHKRRISSSARSVVSLGRSGFDEHNDGALERERNKHTTSLYIQTPKFTAPVTIPQGRVVSGIDEKMVVPDSVPPGLQSCASTDKEFLLPLFDNGDRSRQKSPFPFSSLSWASTLKTTLIGLVFLLGVLQFLLNNPLYSTSSTRKQSSVFQRQEREFARIAQRCHGLPGITAPTYLDRLDSLQKTLNKLKEQDEGRRQIWMSEPSATSAYFTSISKSEWSLSERPFLFMVESSHEGNSGANLKIFTPHFEEDRARILPLFGIPAKQPPAAWMLERKQSAVETVVKGDSTYTIEYIAWQEDESPYAVLAQHIESSSGLSEEDFKSETVQIHLDPGVRAFVSSGIAHEFDSRKHYGVYLDVADPKISSLRERKSAEEIELLECANHFTLQAIRRTRETIEIGMTETKVGSILREEFAALGMPDGEGLVLFGENAALPHGSGTDRVLTDRDFILIDAGGTFKGYVADVTRTFALKDTRLSFKQMQLWHTVHSAQGAALDAAVKHGATGHSIDEAARKLIRDRGSSAEEKNGLTHRLGHGVGLEGHESPYLVGSNYDEVVPGNTFSNEPGIYIVGQVGVRLEDCWYLHEDAEGKRTARMLTGPAVSPLIL</sequence>
<dbReference type="OrthoDB" id="9995434at2759"/>
<dbReference type="Proteomes" id="UP000812966">
    <property type="component" value="Unassembled WGS sequence"/>
</dbReference>
<evidence type="ECO:0000313" key="3">
    <source>
        <dbReference type="Proteomes" id="UP000812966"/>
    </source>
</evidence>
<dbReference type="InterPro" id="IPR029149">
    <property type="entry name" value="Creatin/AminoP/Spt16_N"/>
</dbReference>
<dbReference type="InterPro" id="IPR000994">
    <property type="entry name" value="Pept_M24"/>
</dbReference>
<gene>
    <name evidence="2" type="ORF">FFLO_00472</name>
</gene>
<accession>A0A8K0JSE0</accession>
<proteinExistence type="predicted"/>
<dbReference type="InterPro" id="IPR036005">
    <property type="entry name" value="Creatinase/aminopeptidase-like"/>
</dbReference>
<evidence type="ECO:0000259" key="1">
    <source>
        <dbReference type="Pfam" id="PF00557"/>
    </source>
</evidence>
<dbReference type="PANTHER" id="PTHR46112:SF2">
    <property type="entry name" value="XAA-PRO AMINOPEPTIDASE P-RELATED"/>
    <property type="match status" value="1"/>
</dbReference>
<dbReference type="PANTHER" id="PTHR46112">
    <property type="entry name" value="AMINOPEPTIDASE"/>
    <property type="match status" value="1"/>
</dbReference>
<keyword evidence="3" id="KW-1185">Reference proteome</keyword>
<dbReference type="AlphaFoldDB" id="A0A8K0JSE0"/>
<dbReference type="Gene3D" id="3.40.350.10">
    <property type="entry name" value="Creatinase/prolidase N-terminal domain"/>
    <property type="match status" value="1"/>
</dbReference>
<name>A0A8K0JSE0_9TREE</name>
<reference evidence="2" key="1">
    <citation type="submission" date="2020-04" db="EMBL/GenBank/DDBJ databases">
        <title>Analysis of mating type loci in Filobasidium floriforme.</title>
        <authorList>
            <person name="Nowrousian M."/>
        </authorList>
    </citation>
    <scope>NUCLEOTIDE SEQUENCE</scope>
    <source>
        <strain evidence="2">CBS 6242</strain>
    </source>
</reference>
<protein>
    <recommendedName>
        <fullName evidence="1">Peptidase M24 domain-containing protein</fullName>
    </recommendedName>
</protein>